<feature type="compositionally biased region" description="Gly residues" evidence="10">
    <location>
        <begin position="1318"/>
        <end position="1336"/>
    </location>
</feature>
<feature type="compositionally biased region" description="Low complexity" evidence="10">
    <location>
        <begin position="945"/>
        <end position="960"/>
    </location>
</feature>
<evidence type="ECO:0000256" key="1">
    <source>
        <dbReference type="ARBA" id="ARBA00004123"/>
    </source>
</evidence>
<accession>A0ABM3N1V9</accession>
<dbReference type="Pfam" id="PF11597">
    <property type="entry name" value="Med13_N"/>
    <property type="match status" value="1"/>
</dbReference>
<feature type="compositionally biased region" description="Low complexity" evidence="10">
    <location>
        <begin position="428"/>
        <end position="441"/>
    </location>
</feature>
<reference evidence="15" key="1">
    <citation type="submission" date="2025-08" db="UniProtKB">
        <authorList>
            <consortium name="RefSeq"/>
        </authorList>
    </citation>
    <scope>IDENTIFICATION</scope>
    <source>
        <tissue evidence="15">Whole larvae</tissue>
    </source>
</reference>
<feature type="compositionally biased region" description="Low complexity" evidence="10">
    <location>
        <begin position="387"/>
        <end position="399"/>
    </location>
</feature>
<keyword evidence="5 9" id="KW-0805">Transcription regulation</keyword>
<keyword evidence="14" id="KW-1185">Reference proteome</keyword>
<dbReference type="RefSeq" id="XP_052757573.1">
    <property type="nucleotide sequence ID" value="XM_052901613.1"/>
</dbReference>
<evidence type="ECO:0000256" key="8">
    <source>
        <dbReference type="ARBA" id="ARBA00023242"/>
    </source>
</evidence>
<keyword evidence="8 9" id="KW-0539">Nucleus</keyword>
<evidence type="ECO:0000259" key="11">
    <source>
        <dbReference type="Pfam" id="PF06333"/>
    </source>
</evidence>
<feature type="compositionally biased region" description="Pro residues" evidence="10">
    <location>
        <begin position="469"/>
        <end position="485"/>
    </location>
</feature>
<evidence type="ECO:0000256" key="5">
    <source>
        <dbReference type="ARBA" id="ARBA00023015"/>
    </source>
</evidence>
<sequence length="1895" mass="201342">MTHQNHQTNGASLEDCHTNFFALTELYGIKWRKLVWGETRGGGEGEEGATPLADPVISSYARCLAGDILCVWRRVPAPQPPDIYEMSAPAPPPLSLRAAKELWIFWYGEEPDLNGLVAPELIASQGDQGSWDSGLSYECRSLLFKALHNLIERCLLSRDFVRLGKWFVQPYDGDEEDVGKSPWHLSFSFAFFLHGESTVCASVDVRQHPPVRTLTARRRHALHGAGRRADAKVILAPFGLEGTLTGREWTDNDPATARLLEAWRQLYPLEQGCGAVEVVCGGVRMRYPLPYALVTEMESAPAPPPSAAALARRTMHALAAPSPHLLQAESCCNESSGEKPEDFVDPTRKTPCTCAKWRRRRGPRPPPFHRRAPARAPRRAAPPPAPASASASASATAAAPAPPRAALTAGCGGGAAGGSPGSCGGGSPAAAVSAPSSAGAPPASPHHTALPSQSGGGGPGVPPSLHTPAPTPDPLAPPTPAPPSAPAKHYAQGDSPPGGGPAAAESVPAELLRRPQLPPAERRADPLEDEHSLHMLYDYTTVLAWLEHPVKRFKSEESTFREELALGAAAGGDLYAGHDHTSMPATTDHAPLDVKQEKHDPEDVKEYKNLFTLDGLHPTLRDLDQIFENSDDAASGDETVRLLAVQTPPDSNKSAEEARYAGRCVRAEELSKMFPTPPSMEAHTQPSPGFTLPDDAPPPHLHALHALHAHAPAAPGAPAARLATPGSPPPDPIEDWSYVFKPPTMYKCVGSSKYAPLPTLPSQQLPPVALPPDAVYRPRWQLEPPKRPRPPDRADRADGADTPDTHRTAGVKRSASPAAESREARGRRACSNAPAQNGGGAPAAAGAVAGAGAGSGPGAAAGAAAAQSPASAAHSPASPASPRATGAACPLLLNVLLADTVLNVFRDHNFDSCTLCVCNAGPRVVGNIRGADAATYLSGAGAGAGADESPGGSPAAAPAPADDEPSRCTCGFSAIVNRRLAHRAGLFYEDEMEITGLAEEPRVAAGGRGGLAEVAGVVVAQCAALAGGGASALARAARRHAAPASPDELRLNLLEYSDGGTAASRALRAAGGGSGGGAGAVHRWPFIGARAPRSSRDVVRLMRRLRPLLQDAIQKRCCGARMWDGVTGPLTWRQFHRLAGRGNEDLCEPQPVPPLLVGHDRDWISLSPYALRHWERLALEPYSYARDVAYVVLAADGDVLTDPLRTFFRELSAAYEALRLGRHHPVHRIARDGIVRAGCERERDTSDAECEEWAGELPPGRLGEYVRAYADALRTSLVPALAALTVDRSLFESDRSSPMRPPATPEHPGTPGADGDETGAGGGANASAANGGGASTTGGAASAWDDDENGAPALVLYLVEPPAAHAQRPRALHALLRLATRIHHHLRHHNPLIKIISLEGVYETWAPGPSPGPGAAVGGGCVPELRALAFSVFSGARRLLVHAANGKTLTGFGTAAVANHFINNKDEKNKAPYKLFSPAWVLAPPRALKEVAETWGQACGEQGAVLFVAYCLSHDQRWLLAAASDARGELRDTAAINIHVPARSRRRRCGPARRLGLKKLMDFTLGVMSQAAQPWRLVVGRVGRIGHGELKGWSWLLSRKHLWRASMSLRELCGSCAALYPAAPCILSACLVSTEPDSCLRLMADRFTPDERFSQASIHSHLHTPRDVTATHILVFPTSATTQSNQMPFEPQMANGEDNDMMFLNVDMGDEDMGEDNMADLLIGDMFSNMWAQNSPRNSPRRNDDDPASPACPPHHVAACHHQDDLSTEQVGTVLQQPLALGYMVSTAPLGAMPAWWWAGCTHLRDACPAFLKNALHLHTGNVQAADDFTSLTQRRDHNSHPLDSQTTTDVLRYVLEGYNALSWLALDGASDRLSCLPVHVQALMQLYHTAAALG</sequence>
<dbReference type="InterPro" id="IPR051139">
    <property type="entry name" value="Mediator_complx_sub13"/>
</dbReference>
<evidence type="ECO:0000256" key="4">
    <source>
        <dbReference type="ARBA" id="ARBA00022491"/>
    </source>
</evidence>
<evidence type="ECO:0000259" key="13">
    <source>
        <dbReference type="Pfam" id="PF18296"/>
    </source>
</evidence>
<feature type="region of interest" description="Disordered" evidence="10">
    <location>
        <begin position="1732"/>
        <end position="1757"/>
    </location>
</feature>
<feature type="compositionally biased region" description="Low complexity" evidence="10">
    <location>
        <begin position="714"/>
        <end position="723"/>
    </location>
</feature>
<dbReference type="InterPro" id="IPR021643">
    <property type="entry name" value="Mediator_Med13_N"/>
</dbReference>
<evidence type="ECO:0000256" key="2">
    <source>
        <dbReference type="ARBA" id="ARBA00009354"/>
    </source>
</evidence>
<dbReference type="PANTHER" id="PTHR48249:SF3">
    <property type="entry name" value="MEDIATOR OF RNA POLYMERASE II TRANSCRIPTION SUBUNIT 13"/>
    <property type="match status" value="1"/>
</dbReference>
<proteinExistence type="inferred from homology"/>
<feature type="domain" description="MID" evidence="13">
    <location>
        <begin position="1186"/>
        <end position="1438"/>
    </location>
</feature>
<evidence type="ECO:0000256" key="7">
    <source>
        <dbReference type="ARBA" id="ARBA00023163"/>
    </source>
</evidence>
<keyword evidence="7 9" id="KW-0804">Transcription</keyword>
<feature type="domain" description="Mediator complex subunit Med13 N-terminal" evidence="12">
    <location>
        <begin position="12"/>
        <end position="248"/>
    </location>
</feature>
<dbReference type="InterPro" id="IPR009401">
    <property type="entry name" value="Med13_C"/>
</dbReference>
<feature type="region of interest" description="Disordered" evidence="10">
    <location>
        <begin position="942"/>
        <end position="965"/>
    </location>
</feature>
<feature type="domain" description="Mediator complex subunit Med13 C-terminal" evidence="11">
    <location>
        <begin position="1477"/>
        <end position="1884"/>
    </location>
</feature>
<feature type="compositionally biased region" description="Gly residues" evidence="10">
    <location>
        <begin position="849"/>
        <end position="859"/>
    </location>
</feature>
<feature type="region of interest" description="Disordered" evidence="10">
    <location>
        <begin position="1291"/>
        <end position="1345"/>
    </location>
</feature>
<evidence type="ECO:0000313" key="14">
    <source>
        <dbReference type="Proteomes" id="UP001652740"/>
    </source>
</evidence>
<evidence type="ECO:0000256" key="9">
    <source>
        <dbReference type="RuleBase" id="RU364134"/>
    </source>
</evidence>
<dbReference type="PANTHER" id="PTHR48249">
    <property type="entry name" value="MEDIATOR OF RNA POLYMERASE II TRANSCRIPTION SUBUNIT 13"/>
    <property type="match status" value="1"/>
</dbReference>
<evidence type="ECO:0000313" key="15">
    <source>
        <dbReference type="RefSeq" id="XP_052757573.1"/>
    </source>
</evidence>
<organism evidence="14 15">
    <name type="scientific">Galleria mellonella</name>
    <name type="common">Greater wax moth</name>
    <dbReference type="NCBI Taxonomy" id="7137"/>
    <lineage>
        <taxon>Eukaryota</taxon>
        <taxon>Metazoa</taxon>
        <taxon>Ecdysozoa</taxon>
        <taxon>Arthropoda</taxon>
        <taxon>Hexapoda</taxon>
        <taxon>Insecta</taxon>
        <taxon>Pterygota</taxon>
        <taxon>Neoptera</taxon>
        <taxon>Endopterygota</taxon>
        <taxon>Lepidoptera</taxon>
        <taxon>Glossata</taxon>
        <taxon>Ditrysia</taxon>
        <taxon>Pyraloidea</taxon>
        <taxon>Pyralidae</taxon>
        <taxon>Galleriinae</taxon>
        <taxon>Galleria</taxon>
    </lineage>
</organism>
<evidence type="ECO:0000259" key="12">
    <source>
        <dbReference type="Pfam" id="PF11597"/>
    </source>
</evidence>
<dbReference type="Pfam" id="PF18296">
    <property type="entry name" value="MID_MedPIWI"/>
    <property type="match status" value="1"/>
</dbReference>
<dbReference type="InterPro" id="IPR041285">
    <property type="entry name" value="MID_MedPIWI"/>
</dbReference>
<dbReference type="Pfam" id="PF06333">
    <property type="entry name" value="Med13_C"/>
    <property type="match status" value="1"/>
</dbReference>
<comment type="subcellular location">
    <subcellularLocation>
        <location evidence="1 9">Nucleus</location>
    </subcellularLocation>
</comment>
<dbReference type="GeneID" id="113517317"/>
<comment type="function">
    <text evidence="9">Component of the Mediator complex, a coactivator involved in regulated transcription of nearly all RNA polymerase II-dependent genes. Mediator functions as a bridge to convey information from gene-specific regulatory proteins to the basal RNA polymerase II transcription machinery. Mediator is recruited to promoters by direct interactions with regulatory proteins and serves as a scaffold for the assembly of a functional preinitiation complex with RNA polymerase II and the general transcription factors.</text>
</comment>
<feature type="compositionally biased region" description="Low complexity" evidence="10">
    <location>
        <begin position="829"/>
        <end position="848"/>
    </location>
</feature>
<feature type="region of interest" description="Disordered" evidence="10">
    <location>
        <begin position="356"/>
        <end position="507"/>
    </location>
</feature>
<feature type="region of interest" description="Disordered" evidence="10">
    <location>
        <begin position="672"/>
        <end position="701"/>
    </location>
</feature>
<feature type="region of interest" description="Disordered" evidence="10">
    <location>
        <begin position="778"/>
        <end position="862"/>
    </location>
</feature>
<name>A0ABM3N1V9_GALME</name>
<keyword evidence="4 9" id="KW-0678">Repressor</keyword>
<keyword evidence="6 9" id="KW-0010">Activator</keyword>
<gene>
    <name evidence="15" type="primary">LOC113517317</name>
</gene>
<protein>
    <recommendedName>
        <fullName evidence="3 9">Mediator of RNA polymerase II transcription subunit 13</fullName>
    </recommendedName>
</protein>
<evidence type="ECO:0000256" key="6">
    <source>
        <dbReference type="ARBA" id="ARBA00023159"/>
    </source>
</evidence>
<comment type="similarity">
    <text evidence="2 9">Belongs to the Mediator complex subunit 13 family.</text>
</comment>
<dbReference type="Proteomes" id="UP001652740">
    <property type="component" value="Unplaced"/>
</dbReference>
<comment type="subunit">
    <text evidence="9">Component of the Mediator complex.</text>
</comment>
<feature type="region of interest" description="Disordered" evidence="10">
    <location>
        <begin position="714"/>
        <end position="735"/>
    </location>
</feature>
<evidence type="ECO:0000256" key="10">
    <source>
        <dbReference type="SAM" id="MobiDB-lite"/>
    </source>
</evidence>
<feature type="compositionally biased region" description="Gly residues" evidence="10">
    <location>
        <begin position="410"/>
        <end position="427"/>
    </location>
</feature>
<evidence type="ECO:0000256" key="3">
    <source>
        <dbReference type="ARBA" id="ARBA00019618"/>
    </source>
</evidence>
<feature type="compositionally biased region" description="Basic and acidic residues" evidence="10">
    <location>
        <begin position="784"/>
        <end position="807"/>
    </location>
</feature>
<feature type="compositionally biased region" description="Basic residues" evidence="10">
    <location>
        <begin position="356"/>
        <end position="378"/>
    </location>
</feature>